<feature type="compositionally biased region" description="Polar residues" evidence="1">
    <location>
        <begin position="141"/>
        <end position="151"/>
    </location>
</feature>
<organism evidence="2 3">
    <name type="scientific">Rhizobium grahamii</name>
    <dbReference type="NCBI Taxonomy" id="1120045"/>
    <lineage>
        <taxon>Bacteria</taxon>
        <taxon>Pseudomonadati</taxon>
        <taxon>Pseudomonadota</taxon>
        <taxon>Alphaproteobacteria</taxon>
        <taxon>Hyphomicrobiales</taxon>
        <taxon>Rhizobiaceae</taxon>
        <taxon>Rhizobium/Agrobacterium group</taxon>
        <taxon>Rhizobium</taxon>
    </lineage>
</organism>
<dbReference type="RefSeq" id="WP_016556018.1">
    <property type="nucleotide sequence ID" value="NZ_KZ857269.1"/>
</dbReference>
<reference evidence="2 3" key="1">
    <citation type="submission" date="2017-03" db="EMBL/GenBank/DDBJ databases">
        <title>Genome analysis of Rhizobial strains effectives or ineffectives for nitrogen fixation isolated from bean seeds.</title>
        <authorList>
            <person name="Peralta H."/>
            <person name="Aguilar-Vera A."/>
            <person name="Mora Y."/>
            <person name="Vargas-Lagunas C."/>
            <person name="Girard L."/>
            <person name="Mora J."/>
        </authorList>
    </citation>
    <scope>NUCLEOTIDE SEQUENCE [LARGE SCALE GENOMIC DNA]</scope>
    <source>
        <strain evidence="2 3">CCGM3</strain>
    </source>
</reference>
<comment type="caution">
    <text evidence="2">The sequence shown here is derived from an EMBL/GenBank/DDBJ whole genome shotgun (WGS) entry which is preliminary data.</text>
</comment>
<accession>A0A370KFT5</accession>
<feature type="compositionally biased region" description="Basic and acidic residues" evidence="1">
    <location>
        <begin position="152"/>
        <end position="168"/>
    </location>
</feature>
<protein>
    <submittedName>
        <fullName evidence="2">Nutrient deprivation-induced protein</fullName>
    </submittedName>
</protein>
<evidence type="ECO:0000313" key="3">
    <source>
        <dbReference type="Proteomes" id="UP000254939"/>
    </source>
</evidence>
<dbReference type="AlphaFoldDB" id="A0A370KFT5"/>
<dbReference type="Proteomes" id="UP000254939">
    <property type="component" value="Unassembled WGS sequence"/>
</dbReference>
<gene>
    <name evidence="2" type="ORF">B5K06_30395</name>
</gene>
<evidence type="ECO:0000313" key="2">
    <source>
        <dbReference type="EMBL" id="RDJ03307.1"/>
    </source>
</evidence>
<dbReference type="EMBL" id="NAAC01000043">
    <property type="protein sequence ID" value="RDJ03307.1"/>
    <property type="molecule type" value="Genomic_DNA"/>
</dbReference>
<feature type="region of interest" description="Disordered" evidence="1">
    <location>
        <begin position="141"/>
        <end position="168"/>
    </location>
</feature>
<name>A0A370KFT5_9HYPH</name>
<proteinExistence type="predicted"/>
<sequence length="168" mass="17937">MPATPTMQGTPAKTSDLKEKINDDLSSVQNSIKAGADTAVEKAKDAVSSQKNYLARQVGGIANALQKVGSELENSDQSDTGRYVRQIGRSVQGVARQMENRDLGELATFAEDFGRKQPVAFLGVAALAGLAASRFLTASAKRSTNIGSNRSQPERRADHIKSEDNTDV</sequence>
<evidence type="ECO:0000256" key="1">
    <source>
        <dbReference type="SAM" id="MobiDB-lite"/>
    </source>
</evidence>